<feature type="domain" description="Cystatin" evidence="3">
    <location>
        <begin position="5"/>
        <end position="60"/>
    </location>
</feature>
<evidence type="ECO:0000256" key="1">
    <source>
        <dbReference type="ARBA" id="ARBA00022690"/>
    </source>
</evidence>
<dbReference type="Pfam" id="PF16845">
    <property type="entry name" value="SQAPI"/>
    <property type="match status" value="1"/>
</dbReference>
<comment type="caution">
    <text evidence="4">The sequence shown here is derived from an EMBL/GenBank/DDBJ whole genome shotgun (WGS) entry which is preliminary data.</text>
</comment>
<protein>
    <recommendedName>
        <fullName evidence="3">Cystatin domain-containing protein</fullName>
    </recommendedName>
</protein>
<name>A0A9Q0JCL9_9ROSI</name>
<evidence type="ECO:0000313" key="5">
    <source>
        <dbReference type="Proteomes" id="UP001141552"/>
    </source>
</evidence>
<dbReference type="OrthoDB" id="2016588at2759"/>
<keyword evidence="2" id="KW-0789">Thiol protease inhibitor</keyword>
<evidence type="ECO:0000256" key="2">
    <source>
        <dbReference type="ARBA" id="ARBA00022704"/>
    </source>
</evidence>
<reference evidence="4" key="2">
    <citation type="journal article" date="2023" name="Plants (Basel)">
        <title>Annotation of the Turnera subulata (Passifloraceae) Draft Genome Reveals the S-Locus Evolved after the Divergence of Turneroideae from Passifloroideae in a Stepwise Manner.</title>
        <authorList>
            <person name="Henning P.M."/>
            <person name="Roalson E.H."/>
            <person name="Mir W."/>
            <person name="McCubbin A.G."/>
            <person name="Shore J.S."/>
        </authorList>
    </citation>
    <scope>NUCLEOTIDE SEQUENCE</scope>
    <source>
        <strain evidence="4">F60SS</strain>
    </source>
</reference>
<dbReference type="Gene3D" id="3.10.450.10">
    <property type="match status" value="1"/>
</dbReference>
<keyword evidence="1" id="KW-0646">Protease inhibitor</keyword>
<reference evidence="4" key="1">
    <citation type="submission" date="2022-02" db="EMBL/GenBank/DDBJ databases">
        <authorList>
            <person name="Henning P.M."/>
            <person name="McCubbin A.G."/>
            <person name="Shore J.S."/>
        </authorList>
    </citation>
    <scope>NUCLEOTIDE SEQUENCE</scope>
    <source>
        <strain evidence="4">F60SS</strain>
        <tissue evidence="4">Leaves</tissue>
    </source>
</reference>
<sequence length="61" mass="7147">MRLKNAKLKLDKVIKWETQVASSVNYRLMLAVEEEVTSTKQYSIVVEEDKKKHLKSFKHVA</sequence>
<dbReference type="GO" id="GO:0004869">
    <property type="term" value="F:cysteine-type endopeptidase inhibitor activity"/>
    <property type="evidence" value="ECO:0007669"/>
    <property type="project" value="UniProtKB-KW"/>
</dbReference>
<evidence type="ECO:0000313" key="4">
    <source>
        <dbReference type="EMBL" id="KAJ4836297.1"/>
    </source>
</evidence>
<accession>A0A9Q0JCL9</accession>
<proteinExistence type="predicted"/>
<dbReference type="Proteomes" id="UP001141552">
    <property type="component" value="Unassembled WGS sequence"/>
</dbReference>
<dbReference type="AlphaFoldDB" id="A0A9Q0JCL9"/>
<dbReference type="InterPro" id="IPR046350">
    <property type="entry name" value="Cystatin_sf"/>
</dbReference>
<organism evidence="4 5">
    <name type="scientific">Turnera subulata</name>
    <dbReference type="NCBI Taxonomy" id="218843"/>
    <lineage>
        <taxon>Eukaryota</taxon>
        <taxon>Viridiplantae</taxon>
        <taxon>Streptophyta</taxon>
        <taxon>Embryophyta</taxon>
        <taxon>Tracheophyta</taxon>
        <taxon>Spermatophyta</taxon>
        <taxon>Magnoliopsida</taxon>
        <taxon>eudicotyledons</taxon>
        <taxon>Gunneridae</taxon>
        <taxon>Pentapetalae</taxon>
        <taxon>rosids</taxon>
        <taxon>fabids</taxon>
        <taxon>Malpighiales</taxon>
        <taxon>Passifloraceae</taxon>
        <taxon>Turnera</taxon>
    </lineage>
</organism>
<evidence type="ECO:0000259" key="3">
    <source>
        <dbReference type="Pfam" id="PF16845"/>
    </source>
</evidence>
<dbReference type="EMBL" id="JAKUCV010004166">
    <property type="protein sequence ID" value="KAJ4836297.1"/>
    <property type="molecule type" value="Genomic_DNA"/>
</dbReference>
<keyword evidence="5" id="KW-1185">Reference proteome</keyword>
<gene>
    <name evidence="4" type="ORF">Tsubulata_008031</name>
</gene>
<dbReference type="SUPFAM" id="SSF54403">
    <property type="entry name" value="Cystatin/monellin"/>
    <property type="match status" value="1"/>
</dbReference>
<dbReference type="InterPro" id="IPR000010">
    <property type="entry name" value="Cystatin_dom"/>
</dbReference>